<dbReference type="SUPFAM" id="SSF51206">
    <property type="entry name" value="cAMP-binding domain-like"/>
    <property type="match status" value="1"/>
</dbReference>
<dbReference type="AlphaFoldDB" id="A0A8J2SV31"/>
<feature type="signal peptide" evidence="1">
    <location>
        <begin position="1"/>
        <end position="16"/>
    </location>
</feature>
<dbReference type="PROSITE" id="PS50042">
    <property type="entry name" value="CNMP_BINDING_3"/>
    <property type="match status" value="1"/>
</dbReference>
<evidence type="ECO:0000256" key="1">
    <source>
        <dbReference type="SAM" id="SignalP"/>
    </source>
</evidence>
<accession>A0A8J2SV31</accession>
<dbReference type="OrthoDB" id="10505116at2759"/>
<dbReference type="Gene3D" id="2.60.120.10">
    <property type="entry name" value="Jelly Rolls"/>
    <property type="match status" value="1"/>
</dbReference>
<evidence type="ECO:0000313" key="4">
    <source>
        <dbReference type="Proteomes" id="UP000789595"/>
    </source>
</evidence>
<name>A0A8J2SV31_9STRA</name>
<proteinExistence type="predicted"/>
<feature type="domain" description="Cyclic nucleotide-binding" evidence="2">
    <location>
        <begin position="237"/>
        <end position="313"/>
    </location>
</feature>
<keyword evidence="4" id="KW-1185">Reference proteome</keyword>
<dbReference type="InterPro" id="IPR000595">
    <property type="entry name" value="cNMP-bd_dom"/>
</dbReference>
<dbReference type="InterPro" id="IPR018490">
    <property type="entry name" value="cNMP-bd_dom_sf"/>
</dbReference>
<comment type="caution">
    <text evidence="3">The sequence shown here is derived from an EMBL/GenBank/DDBJ whole genome shotgun (WGS) entry which is preliminary data.</text>
</comment>
<evidence type="ECO:0000313" key="3">
    <source>
        <dbReference type="EMBL" id="CAH0373799.1"/>
    </source>
</evidence>
<protein>
    <recommendedName>
        <fullName evidence="2">Cyclic nucleotide-binding domain-containing protein</fullName>
    </recommendedName>
</protein>
<dbReference type="InterPro" id="IPR014710">
    <property type="entry name" value="RmlC-like_jellyroll"/>
</dbReference>
<reference evidence="3" key="1">
    <citation type="submission" date="2021-11" db="EMBL/GenBank/DDBJ databases">
        <authorList>
            <consortium name="Genoscope - CEA"/>
            <person name="William W."/>
        </authorList>
    </citation>
    <scope>NUCLEOTIDE SEQUENCE</scope>
</reference>
<dbReference type="EMBL" id="CAKKNE010000004">
    <property type="protein sequence ID" value="CAH0373799.1"/>
    <property type="molecule type" value="Genomic_DNA"/>
</dbReference>
<gene>
    <name evidence="3" type="ORF">PECAL_4P10390</name>
</gene>
<feature type="chain" id="PRO_5035315869" description="Cyclic nucleotide-binding domain-containing protein" evidence="1">
    <location>
        <begin position="17"/>
        <end position="515"/>
    </location>
</feature>
<dbReference type="Proteomes" id="UP000789595">
    <property type="component" value="Unassembled WGS sequence"/>
</dbReference>
<sequence length="515" mass="55711">MTAARLICTLLVSAAALQLPSFTTKKATTLRSSVDDAAWPRPKAPPLLQTLGISRDRALKSLATLDRGEFRWEFLTPWVDRDLTRTDKVIVCSTFIGLAIVSQELIEPSTALAQHLSYVATFFSYAAGDQVVYRAIAILASLLEIFAYGVEDGAFLLREDAIPEGYNIIFIIVNSYYVLRWALNRSDMVGLGLLDATETELYKRCFEPLGVGAYQYVKLLRDAVWCAPTEETPLTVEGEPVTQLFVSVSGDFDVVSGGRRVATLPEYQVIGEVALLENLQSKDGAFHQAARATVLAEPGSRYVAFSQKALYELQLADEAFAAAMRLAIARTLSHKLGAARASTGALLAQRNNEEDASAVVVRKIMKPDDERLFQSTFAKLGVGSDAFAALCEAAAPVATDGDALARTVIREDSDAEDLVVLESGGAAAFVDGVRVQAFEGPALLNAEQVLEGAIVGGSSPPLARATVVLDEGSVARAWTLRDLRRLVRRDAAVAPALRACYDSLLRERGVEFDLL</sequence>
<keyword evidence="1" id="KW-0732">Signal</keyword>
<evidence type="ECO:0000259" key="2">
    <source>
        <dbReference type="PROSITE" id="PS50042"/>
    </source>
</evidence>
<organism evidence="3 4">
    <name type="scientific">Pelagomonas calceolata</name>
    <dbReference type="NCBI Taxonomy" id="35677"/>
    <lineage>
        <taxon>Eukaryota</taxon>
        <taxon>Sar</taxon>
        <taxon>Stramenopiles</taxon>
        <taxon>Ochrophyta</taxon>
        <taxon>Pelagophyceae</taxon>
        <taxon>Pelagomonadales</taxon>
        <taxon>Pelagomonadaceae</taxon>
        <taxon>Pelagomonas</taxon>
    </lineage>
</organism>